<dbReference type="Pfam" id="PF01556">
    <property type="entry name" value="DnaJ_C"/>
    <property type="match status" value="1"/>
</dbReference>
<evidence type="ECO:0000256" key="4">
    <source>
        <dbReference type="ARBA" id="ARBA00022527"/>
    </source>
</evidence>
<dbReference type="InterPro" id="IPR043891">
    <property type="entry name" value="SPARK"/>
</dbReference>
<feature type="region of interest" description="Disordered" evidence="16">
    <location>
        <begin position="510"/>
        <end position="531"/>
    </location>
</feature>
<protein>
    <recommendedName>
        <fullName evidence="2">non-specific serine/threonine protein kinase</fullName>
        <ecNumber evidence="2">2.7.11.1</ecNumber>
    </recommendedName>
</protein>
<evidence type="ECO:0000313" key="20">
    <source>
        <dbReference type="Proteomes" id="UP001293254"/>
    </source>
</evidence>
<dbReference type="GO" id="GO:0006457">
    <property type="term" value="P:protein folding"/>
    <property type="evidence" value="ECO:0007669"/>
    <property type="project" value="InterPro"/>
</dbReference>
<dbReference type="GO" id="GO:0004674">
    <property type="term" value="F:protein serine/threonine kinase activity"/>
    <property type="evidence" value="ECO:0007669"/>
    <property type="project" value="UniProtKB-KW"/>
</dbReference>
<dbReference type="AlphaFoldDB" id="A0AAE1YZ04"/>
<evidence type="ECO:0000256" key="9">
    <source>
        <dbReference type="ARBA" id="ARBA00022840"/>
    </source>
</evidence>
<dbReference type="GO" id="GO:0051087">
    <property type="term" value="F:protein-folding chaperone binding"/>
    <property type="evidence" value="ECO:0007669"/>
    <property type="project" value="TreeGrafter"/>
</dbReference>
<dbReference type="EC" id="2.7.11.1" evidence="2"/>
<feature type="compositionally biased region" description="Low complexity" evidence="16">
    <location>
        <begin position="517"/>
        <end position="531"/>
    </location>
</feature>
<evidence type="ECO:0000256" key="2">
    <source>
        <dbReference type="ARBA" id="ARBA00012513"/>
    </source>
</evidence>
<evidence type="ECO:0000256" key="14">
    <source>
        <dbReference type="ARBA" id="ARBA00048679"/>
    </source>
</evidence>
<keyword evidence="3" id="KW-1003">Cell membrane</keyword>
<dbReference type="PANTHER" id="PTHR24078">
    <property type="entry name" value="DNAJ HOMOLOG SUBFAMILY C MEMBER"/>
    <property type="match status" value="1"/>
</dbReference>
<keyword evidence="8 19" id="KW-0418">Kinase</keyword>
<keyword evidence="10" id="KW-1133">Transmembrane helix</keyword>
<evidence type="ECO:0000259" key="18">
    <source>
        <dbReference type="PROSITE" id="PS50011"/>
    </source>
</evidence>
<dbReference type="Gene3D" id="2.60.260.20">
    <property type="entry name" value="Urease metallochaperone UreE, N-terminal domain"/>
    <property type="match status" value="2"/>
</dbReference>
<feature type="domain" description="Protein kinase" evidence="18">
    <location>
        <begin position="301"/>
        <end position="703"/>
    </location>
</feature>
<dbReference type="InterPro" id="IPR002939">
    <property type="entry name" value="DnaJ_C"/>
</dbReference>
<dbReference type="Gene3D" id="3.30.200.20">
    <property type="entry name" value="Phosphorylase Kinase, domain 1"/>
    <property type="match status" value="1"/>
</dbReference>
<dbReference type="PROSITE" id="PS50011">
    <property type="entry name" value="PROTEIN_KINASE_DOM"/>
    <property type="match status" value="1"/>
</dbReference>
<evidence type="ECO:0000256" key="13">
    <source>
        <dbReference type="ARBA" id="ARBA00047899"/>
    </source>
</evidence>
<evidence type="ECO:0000256" key="15">
    <source>
        <dbReference type="PROSITE-ProRule" id="PRU10141"/>
    </source>
</evidence>
<dbReference type="InterPro" id="IPR051339">
    <property type="entry name" value="DnaJ_subfamily_B"/>
</dbReference>
<reference evidence="19" key="2">
    <citation type="journal article" date="2024" name="Plant">
        <title>Genomic evolution and insights into agronomic trait innovations of Sesamum species.</title>
        <authorList>
            <person name="Miao H."/>
            <person name="Wang L."/>
            <person name="Qu L."/>
            <person name="Liu H."/>
            <person name="Sun Y."/>
            <person name="Le M."/>
            <person name="Wang Q."/>
            <person name="Wei S."/>
            <person name="Zheng Y."/>
            <person name="Lin W."/>
            <person name="Duan Y."/>
            <person name="Cao H."/>
            <person name="Xiong S."/>
            <person name="Wang X."/>
            <person name="Wei L."/>
            <person name="Li C."/>
            <person name="Ma Q."/>
            <person name="Ju M."/>
            <person name="Zhao R."/>
            <person name="Li G."/>
            <person name="Mu C."/>
            <person name="Tian Q."/>
            <person name="Mei H."/>
            <person name="Zhang T."/>
            <person name="Gao T."/>
            <person name="Zhang H."/>
        </authorList>
    </citation>
    <scope>NUCLEOTIDE SEQUENCE</scope>
    <source>
        <strain evidence="19">3651</strain>
    </source>
</reference>
<dbReference type="InterPro" id="IPR011009">
    <property type="entry name" value="Kinase-like_dom_sf"/>
</dbReference>
<dbReference type="InterPro" id="IPR001245">
    <property type="entry name" value="Ser-Thr/Tyr_kinase_cat_dom"/>
</dbReference>
<dbReference type="GO" id="GO:0051082">
    <property type="term" value="F:unfolded protein binding"/>
    <property type="evidence" value="ECO:0007669"/>
    <property type="project" value="InterPro"/>
</dbReference>
<keyword evidence="4" id="KW-0723">Serine/threonine-protein kinase</keyword>
<keyword evidence="7 15" id="KW-0547">Nucleotide-binding</keyword>
<feature type="binding site" evidence="15">
    <location>
        <position position="330"/>
    </location>
    <ligand>
        <name>ATP</name>
        <dbReference type="ChEBI" id="CHEBI:30616"/>
    </ligand>
</feature>
<gene>
    <name evidence="19" type="ORF">Salat_0164400</name>
</gene>
<feature type="signal peptide" evidence="17">
    <location>
        <begin position="1"/>
        <end position="24"/>
    </location>
</feature>
<evidence type="ECO:0000256" key="16">
    <source>
        <dbReference type="SAM" id="MobiDB-lite"/>
    </source>
</evidence>
<dbReference type="FunFam" id="3.30.200.20:FF:000542">
    <property type="entry name" value="Receptor-like serine/threonine-protein kinase At4g25390"/>
    <property type="match status" value="1"/>
</dbReference>
<dbReference type="PROSITE" id="PS00107">
    <property type="entry name" value="PROTEIN_KINASE_ATP"/>
    <property type="match status" value="1"/>
</dbReference>
<evidence type="ECO:0000256" key="3">
    <source>
        <dbReference type="ARBA" id="ARBA00022475"/>
    </source>
</evidence>
<sequence>MILDYAVVLITIACLCIFLQPCASSQCPIDLNYVGTIPWDSSSCRNNVGNTKSGHTSNCCQTLTSLYGVGIAQHLKKTALFRLPDLQTSLSCLSDFQRRLSYLNLPENLTTLCFRPQQFVNTSNICADIQTKQDWVTVLGQSTSLDMACRADLSDLTACDACVLAGFRVQSRLLAVDGNDSHSRGCFYYTILYAAGVVNELGPESAGALSCIFGLPLSLQTSSGEWVLVVGSVAAGCAVLVVTCLLGLWLRWDGDKRGQRVSDSFPILESGFEDNGLLNWRPKADSLRFKIQDLETATDKFSGKNLIGKGQFGAVYKGKLPDGTVVAVKKVVDSEFQGDAEFCREVEIISTLKHRNLVPLRGFCVSDAGNYREGEGHKYLVYEYMPNGNLDDRLFPQQKDRNPSNKAEAKAKFSSINEAYRALSIKKREEGMECCGYHHPKTPKKKKSSYDHEKYKDDCNNEDDDELQISKPTLLSRTTSRISPLSSPTFSRSSSYSTTAPMDFYAFYPNTSSGANTPTTPRTPTLSRTGSRRCTTPIFFSQSAKIKITRDAISSSGLIIQEEETVKIKVKPGWKKGTTITFEGKGDERPGTLPADVIFSIDEKSHPLFKREGDDLELGVEVPLVQALTGCSVPVPLLGGGQVNLLIDDTIYPGYEKIIPGQGMPMSKEGKRGDLRLKFLVDFPAELSDDQGLVVVSILAESS</sequence>
<dbReference type="Proteomes" id="UP001293254">
    <property type="component" value="Unassembled WGS sequence"/>
</dbReference>
<accession>A0AAE1YZ04</accession>
<dbReference type="CDD" id="cd10747">
    <property type="entry name" value="DnaJ_C"/>
    <property type="match status" value="1"/>
</dbReference>
<evidence type="ECO:0000256" key="12">
    <source>
        <dbReference type="ARBA" id="ARBA00023186"/>
    </source>
</evidence>
<evidence type="ECO:0000256" key="5">
    <source>
        <dbReference type="ARBA" id="ARBA00022679"/>
    </source>
</evidence>
<keyword evidence="12" id="KW-0143">Chaperone</keyword>
<keyword evidence="17" id="KW-0732">Signal</keyword>
<reference evidence="19" key="1">
    <citation type="submission" date="2020-06" db="EMBL/GenBank/DDBJ databases">
        <authorList>
            <person name="Li T."/>
            <person name="Hu X."/>
            <person name="Zhang T."/>
            <person name="Song X."/>
            <person name="Zhang H."/>
            <person name="Dai N."/>
            <person name="Sheng W."/>
            <person name="Hou X."/>
            <person name="Wei L."/>
        </authorList>
    </citation>
    <scope>NUCLEOTIDE SEQUENCE</scope>
    <source>
        <strain evidence="19">3651</strain>
        <tissue evidence="19">Leaf</tissue>
    </source>
</reference>
<evidence type="ECO:0000256" key="10">
    <source>
        <dbReference type="ARBA" id="ARBA00022989"/>
    </source>
</evidence>
<evidence type="ECO:0000256" key="17">
    <source>
        <dbReference type="SAM" id="SignalP"/>
    </source>
</evidence>
<keyword evidence="20" id="KW-1185">Reference proteome</keyword>
<comment type="catalytic activity">
    <reaction evidence="13">
        <text>L-threonyl-[protein] + ATP = O-phospho-L-threonyl-[protein] + ADP + H(+)</text>
        <dbReference type="Rhea" id="RHEA:46608"/>
        <dbReference type="Rhea" id="RHEA-COMP:11060"/>
        <dbReference type="Rhea" id="RHEA-COMP:11605"/>
        <dbReference type="ChEBI" id="CHEBI:15378"/>
        <dbReference type="ChEBI" id="CHEBI:30013"/>
        <dbReference type="ChEBI" id="CHEBI:30616"/>
        <dbReference type="ChEBI" id="CHEBI:61977"/>
        <dbReference type="ChEBI" id="CHEBI:456216"/>
        <dbReference type="EC" id="2.7.11.1"/>
    </reaction>
</comment>
<comment type="caution">
    <text evidence="19">The sequence shown here is derived from an EMBL/GenBank/DDBJ whole genome shotgun (WGS) entry which is preliminary data.</text>
</comment>
<evidence type="ECO:0000313" key="19">
    <source>
        <dbReference type="EMBL" id="KAK4438301.1"/>
    </source>
</evidence>
<dbReference type="Pfam" id="PF07714">
    <property type="entry name" value="PK_Tyr_Ser-Thr"/>
    <property type="match status" value="1"/>
</dbReference>
<keyword evidence="9 15" id="KW-0067">ATP-binding</keyword>
<dbReference type="EMBL" id="JACGWO010000001">
    <property type="protein sequence ID" value="KAK4438301.1"/>
    <property type="molecule type" value="Genomic_DNA"/>
</dbReference>
<proteinExistence type="predicted"/>
<dbReference type="InterPro" id="IPR008971">
    <property type="entry name" value="HSP40/DnaJ_pept-bd"/>
</dbReference>
<dbReference type="FunFam" id="2.60.260.20:FF:000006">
    <property type="entry name" value="DnaJ subfamily B member 13"/>
    <property type="match status" value="1"/>
</dbReference>
<keyword evidence="19" id="KW-0675">Receptor</keyword>
<dbReference type="GO" id="GO:0005886">
    <property type="term" value="C:plasma membrane"/>
    <property type="evidence" value="ECO:0007669"/>
    <property type="project" value="UniProtKB-SubCell"/>
</dbReference>
<dbReference type="InterPro" id="IPR000719">
    <property type="entry name" value="Prot_kinase_dom"/>
</dbReference>
<comment type="subcellular location">
    <subcellularLocation>
        <location evidence="1">Cell membrane</location>
        <topology evidence="1">Single-pass membrane protein</topology>
    </subcellularLocation>
</comment>
<dbReference type="GO" id="GO:0005524">
    <property type="term" value="F:ATP binding"/>
    <property type="evidence" value="ECO:0007669"/>
    <property type="project" value="UniProtKB-UniRule"/>
</dbReference>
<dbReference type="PANTHER" id="PTHR24078:SF522">
    <property type="entry name" value="DNAJ CHAPERONE C-TERMINAL DOMAIN-CONTAINING PROTEIN"/>
    <property type="match status" value="1"/>
</dbReference>
<evidence type="ECO:0000256" key="11">
    <source>
        <dbReference type="ARBA" id="ARBA00023136"/>
    </source>
</evidence>
<dbReference type="SUPFAM" id="SSF49493">
    <property type="entry name" value="HSP40/DnaJ peptide-binding domain"/>
    <property type="match status" value="2"/>
</dbReference>
<keyword evidence="11" id="KW-0472">Membrane</keyword>
<comment type="catalytic activity">
    <reaction evidence="14">
        <text>L-seryl-[protein] + ATP = O-phospho-L-seryl-[protein] + ADP + H(+)</text>
        <dbReference type="Rhea" id="RHEA:17989"/>
        <dbReference type="Rhea" id="RHEA-COMP:9863"/>
        <dbReference type="Rhea" id="RHEA-COMP:11604"/>
        <dbReference type="ChEBI" id="CHEBI:15378"/>
        <dbReference type="ChEBI" id="CHEBI:29999"/>
        <dbReference type="ChEBI" id="CHEBI:30616"/>
        <dbReference type="ChEBI" id="CHEBI:83421"/>
        <dbReference type="ChEBI" id="CHEBI:456216"/>
        <dbReference type="EC" id="2.7.11.1"/>
    </reaction>
</comment>
<dbReference type="InterPro" id="IPR017441">
    <property type="entry name" value="Protein_kinase_ATP_BS"/>
</dbReference>
<dbReference type="Pfam" id="PF19160">
    <property type="entry name" value="SPARK"/>
    <property type="match status" value="1"/>
</dbReference>
<name>A0AAE1YZ04_9LAMI</name>
<evidence type="ECO:0000256" key="7">
    <source>
        <dbReference type="ARBA" id="ARBA00022741"/>
    </source>
</evidence>
<keyword evidence="5" id="KW-0808">Transferase</keyword>
<organism evidence="19 20">
    <name type="scientific">Sesamum alatum</name>
    <dbReference type="NCBI Taxonomy" id="300844"/>
    <lineage>
        <taxon>Eukaryota</taxon>
        <taxon>Viridiplantae</taxon>
        <taxon>Streptophyta</taxon>
        <taxon>Embryophyta</taxon>
        <taxon>Tracheophyta</taxon>
        <taxon>Spermatophyta</taxon>
        <taxon>Magnoliopsida</taxon>
        <taxon>eudicotyledons</taxon>
        <taxon>Gunneridae</taxon>
        <taxon>Pentapetalae</taxon>
        <taxon>asterids</taxon>
        <taxon>lamiids</taxon>
        <taxon>Lamiales</taxon>
        <taxon>Pedaliaceae</taxon>
        <taxon>Sesamum</taxon>
    </lineage>
</organism>
<dbReference type="GO" id="GO:0005829">
    <property type="term" value="C:cytosol"/>
    <property type="evidence" value="ECO:0007669"/>
    <property type="project" value="TreeGrafter"/>
</dbReference>
<keyword evidence="6" id="KW-0812">Transmembrane</keyword>
<evidence type="ECO:0000256" key="1">
    <source>
        <dbReference type="ARBA" id="ARBA00004162"/>
    </source>
</evidence>
<evidence type="ECO:0000256" key="8">
    <source>
        <dbReference type="ARBA" id="ARBA00022777"/>
    </source>
</evidence>
<feature type="chain" id="PRO_5042255924" description="non-specific serine/threonine protein kinase" evidence="17">
    <location>
        <begin position="25"/>
        <end position="703"/>
    </location>
</feature>
<dbReference type="SUPFAM" id="SSF56112">
    <property type="entry name" value="Protein kinase-like (PK-like)"/>
    <property type="match status" value="1"/>
</dbReference>
<evidence type="ECO:0000256" key="6">
    <source>
        <dbReference type="ARBA" id="ARBA00022692"/>
    </source>
</evidence>